<feature type="domain" description="DNA-directed DNA polymerase family B mitochondria/virus" evidence="9">
    <location>
        <begin position="852"/>
        <end position="1023"/>
    </location>
</feature>
<proteinExistence type="inferred from homology"/>
<evidence type="ECO:0000313" key="11">
    <source>
        <dbReference type="Proteomes" id="UP001159427"/>
    </source>
</evidence>
<dbReference type="InterPro" id="IPR036397">
    <property type="entry name" value="RNaseH_sf"/>
</dbReference>
<dbReference type="InterPro" id="IPR012337">
    <property type="entry name" value="RNaseH-like_sf"/>
</dbReference>
<comment type="catalytic activity">
    <reaction evidence="8">
        <text>DNA(n) + a 2'-deoxyribonucleoside 5'-triphosphate = DNA(n+1) + diphosphate</text>
        <dbReference type="Rhea" id="RHEA:22508"/>
        <dbReference type="Rhea" id="RHEA-COMP:17339"/>
        <dbReference type="Rhea" id="RHEA-COMP:17340"/>
        <dbReference type="ChEBI" id="CHEBI:33019"/>
        <dbReference type="ChEBI" id="CHEBI:61560"/>
        <dbReference type="ChEBI" id="CHEBI:173112"/>
        <dbReference type="EC" id="2.7.7.7"/>
    </reaction>
</comment>
<dbReference type="Proteomes" id="UP001159427">
    <property type="component" value="Unassembled WGS sequence"/>
</dbReference>
<dbReference type="Gene3D" id="1.10.287.690">
    <property type="entry name" value="Helix hairpin bin"/>
    <property type="match status" value="1"/>
</dbReference>
<organism evidence="10 11">
    <name type="scientific">Porites evermanni</name>
    <dbReference type="NCBI Taxonomy" id="104178"/>
    <lineage>
        <taxon>Eukaryota</taxon>
        <taxon>Metazoa</taxon>
        <taxon>Cnidaria</taxon>
        <taxon>Anthozoa</taxon>
        <taxon>Hexacorallia</taxon>
        <taxon>Scleractinia</taxon>
        <taxon>Fungiina</taxon>
        <taxon>Poritidae</taxon>
        <taxon>Porites</taxon>
    </lineage>
</organism>
<keyword evidence="6" id="KW-0239">DNA-directed DNA polymerase</keyword>
<evidence type="ECO:0000256" key="2">
    <source>
        <dbReference type="ARBA" id="ARBA00012417"/>
    </source>
</evidence>
<dbReference type="PANTHER" id="PTHR33568:SF3">
    <property type="entry name" value="DNA-DIRECTED DNA POLYMERASE"/>
    <property type="match status" value="1"/>
</dbReference>
<reference evidence="10 11" key="1">
    <citation type="submission" date="2022-05" db="EMBL/GenBank/DDBJ databases">
        <authorList>
            <consortium name="Genoscope - CEA"/>
            <person name="William W."/>
        </authorList>
    </citation>
    <scope>NUCLEOTIDE SEQUENCE [LARGE SCALE GENOMIC DNA]</scope>
</reference>
<dbReference type="Pfam" id="PF03175">
    <property type="entry name" value="DNA_pol_B_2"/>
    <property type="match status" value="2"/>
</dbReference>
<keyword evidence="3" id="KW-0808">Transferase</keyword>
<dbReference type="EMBL" id="CALNXI010001519">
    <property type="protein sequence ID" value="CAH3171200.1"/>
    <property type="molecule type" value="Genomic_DNA"/>
</dbReference>
<comment type="similarity">
    <text evidence="1">Belongs to the DNA polymerase type-B family.</text>
</comment>
<dbReference type="Gene3D" id="3.40.960.10">
    <property type="entry name" value="VSR Endonuclease"/>
    <property type="match status" value="1"/>
</dbReference>
<comment type="caution">
    <text evidence="10">The sequence shown here is derived from an EMBL/GenBank/DDBJ whole genome shotgun (WGS) entry which is preliminary data.</text>
</comment>
<evidence type="ECO:0000256" key="7">
    <source>
        <dbReference type="ARBA" id="ARBA00023125"/>
    </source>
</evidence>
<keyword evidence="4" id="KW-0548">Nucleotidyltransferase</keyword>
<keyword evidence="11" id="KW-1185">Reference proteome</keyword>
<evidence type="ECO:0000256" key="8">
    <source>
        <dbReference type="ARBA" id="ARBA00049244"/>
    </source>
</evidence>
<dbReference type="InterPro" id="IPR023211">
    <property type="entry name" value="DNA_pol_palm_dom_sf"/>
</dbReference>
<name>A0ABN8R1C2_9CNID</name>
<evidence type="ECO:0000256" key="5">
    <source>
        <dbReference type="ARBA" id="ARBA00022705"/>
    </source>
</evidence>
<keyword evidence="7" id="KW-0238">DNA-binding</keyword>
<sequence>MKRSWEDTLDSDDDDLFNQVMDDFEGTQQGGGSRQPLFAFTLASIGPRRRWRNVVERAQYRAALRQLREPVPGDDIGAALTEALHATIERELRREVRHHNDFVNFNLTAYGFTHAYQSINFTVGEFLERSVRLNELLQELAGKLNSNESFDPEQGFQVEVVFVRRPQPGSGRGKKRNPGRRCLDNENKKKRCIIPIKNNDVLCCARAIVTMRAHAHKDDTNDAYHDYRDIIQGRAIQERQARELHHLAGVDPGPCGLEELKKFQAYLKPTYQLLVMCRTKPFFLIFKGPPAPKQIKLLKSDTHYDGCTSFPAFVNRSYWCSLCEKGFNVDDAKNHPCEGRTCQACNRKTCSDYNRDVSPTLVCPNCHCRFYGNDCFDYHREKNQCAKHRTCPKCNAEYNVIKGKRHRCGFAACPSCKEMVEIHAHKCFIQPAVDHAEEDVDDDDNGKKKPLPPPLFVYADIEAMQLPDRQFEANLLCYRTSESETIVTHKGKDCVCTFLHDLDDVTEIPDDDRERTVIVIFHNLKGFDGMFIIDELYKQQREIENQLTVGSKVLSFQSASITFKDSLCFLPMPLASFPSAFNLTELKKGFFPHEFNLPHNQNYVGSIPGIEFFDPDGMSEKKKKELEEWHADQVRRGVQYDFAREMEEYCKSDVALLQAGCEAFTKEFESHADFNPFEKCMTIASACNLYWRKHCLQEATIAVEPLKGWRGANVNHSMKALQWLYYKEHCIPKQGICPDRIRHVRNGGEQSVTTATDSYFVDGYDPQTNTVYEFHGCFFHGCPECHPRNRHTKDRTMEELWRATQVKENALRNHGYNLEVMWEHDWDKLCQHDPNVKDFVTTLQLVEPLQPRNAFFGGRTGAVALHAVASEGEEIRYVDVTSLYPWVNKNARYPIGHPTIITQPRIQDIASYFGIVSVDILAPAELFHPVLPVRSGNKLTFPLCAACVKQEQDNPMLERSDVCNHTPEERTLRGTWCTPEIEKALEKGYRVIKIHEVWHFSQQRDGLFRDYVNTWLKLKQEAAGWPRWCDTEEKKQQYLTQYREREGIDLDYASIQKNPGRKATAKLMLNSFWGKFGERQNKPRTETITSPSQLFTLLFHSHKNVSTLRICNEDVLEAVSTDLDDNVVPSNKTNIFVAAFTTAWARLRLYEALDVLQQQVLYYDTDSVIYRWKPGRPSIPIGDFLGEMTDELDGDVITEFISGGAKNYGYKTRGGKTECKVRGFTLNVRGKEVLNFETMKRNILSEIDDPLEERRVIRVNNPNHFQRNTTNKTIKLVHQVKQYGLVFDKRVIDPDTKISYPFGYRAWSEVDDDNVDMLLDL</sequence>
<protein>
    <recommendedName>
        <fullName evidence="2">DNA-directed DNA polymerase</fullName>
        <ecNumber evidence="2">2.7.7.7</ecNumber>
    </recommendedName>
</protein>
<dbReference type="EC" id="2.7.7.7" evidence="2"/>
<dbReference type="SUPFAM" id="SSF56672">
    <property type="entry name" value="DNA/RNA polymerases"/>
    <property type="match status" value="1"/>
</dbReference>
<feature type="domain" description="DNA-directed DNA polymerase family B mitochondria/virus" evidence="9">
    <location>
        <begin position="514"/>
        <end position="698"/>
    </location>
</feature>
<evidence type="ECO:0000313" key="10">
    <source>
        <dbReference type="EMBL" id="CAH3171200.1"/>
    </source>
</evidence>
<dbReference type="Gene3D" id="3.30.420.10">
    <property type="entry name" value="Ribonuclease H-like superfamily/Ribonuclease H"/>
    <property type="match status" value="1"/>
</dbReference>
<evidence type="ECO:0000259" key="9">
    <source>
        <dbReference type="Pfam" id="PF03175"/>
    </source>
</evidence>
<gene>
    <name evidence="10" type="ORF">PEVE_00007751</name>
</gene>
<keyword evidence="5" id="KW-0235">DNA replication</keyword>
<dbReference type="InterPro" id="IPR004868">
    <property type="entry name" value="DNA-dir_DNA_pol_B_mt/vir"/>
</dbReference>
<evidence type="ECO:0000256" key="4">
    <source>
        <dbReference type="ARBA" id="ARBA00022695"/>
    </source>
</evidence>
<accession>A0ABN8R1C2</accession>
<evidence type="ECO:0000256" key="3">
    <source>
        <dbReference type="ARBA" id="ARBA00022679"/>
    </source>
</evidence>
<dbReference type="SUPFAM" id="SSF53098">
    <property type="entry name" value="Ribonuclease H-like"/>
    <property type="match status" value="1"/>
</dbReference>
<dbReference type="PANTHER" id="PTHR33568">
    <property type="entry name" value="DNA POLYMERASE"/>
    <property type="match status" value="1"/>
</dbReference>
<evidence type="ECO:0000256" key="1">
    <source>
        <dbReference type="ARBA" id="ARBA00005755"/>
    </source>
</evidence>
<evidence type="ECO:0000256" key="6">
    <source>
        <dbReference type="ARBA" id="ARBA00022932"/>
    </source>
</evidence>
<dbReference type="InterPro" id="IPR043502">
    <property type="entry name" value="DNA/RNA_pol_sf"/>
</dbReference>
<dbReference type="Gene3D" id="3.90.1600.10">
    <property type="entry name" value="Palm domain of DNA polymerase"/>
    <property type="match status" value="1"/>
</dbReference>